<evidence type="ECO:0000256" key="6">
    <source>
        <dbReference type="ARBA" id="ARBA00022555"/>
    </source>
</evidence>
<gene>
    <name evidence="14" type="primary">metG</name>
    <name evidence="16" type="ORF">DW099_18785</name>
</gene>
<keyword evidence="14" id="KW-0479">Metal-binding</keyword>
<evidence type="ECO:0000256" key="12">
    <source>
        <dbReference type="ARBA" id="ARBA00023146"/>
    </source>
</evidence>
<organism evidence="16 17">
    <name type="scientific">Emergencia timonensis</name>
    <dbReference type="NCBI Taxonomy" id="1776384"/>
    <lineage>
        <taxon>Bacteria</taxon>
        <taxon>Bacillati</taxon>
        <taxon>Bacillota</taxon>
        <taxon>Clostridia</taxon>
        <taxon>Peptostreptococcales</taxon>
        <taxon>Anaerovoracaceae</taxon>
        <taxon>Emergencia</taxon>
    </lineage>
</organism>
<dbReference type="NCBIfam" id="TIGR00398">
    <property type="entry name" value="metG"/>
    <property type="match status" value="1"/>
</dbReference>
<dbReference type="GO" id="GO:0046872">
    <property type="term" value="F:metal ion binding"/>
    <property type="evidence" value="ECO:0007669"/>
    <property type="project" value="UniProtKB-KW"/>
</dbReference>
<dbReference type="EC" id="6.1.1.10" evidence="14"/>
<dbReference type="SUPFAM" id="SSF47323">
    <property type="entry name" value="Anticodon-binding domain of a subclass of class I aminoacyl-tRNA synthetases"/>
    <property type="match status" value="1"/>
</dbReference>
<dbReference type="SUPFAM" id="SSF52374">
    <property type="entry name" value="Nucleotidylyl transferase"/>
    <property type="match status" value="1"/>
</dbReference>
<dbReference type="PROSITE" id="PS50886">
    <property type="entry name" value="TRBD"/>
    <property type="match status" value="1"/>
</dbReference>
<keyword evidence="12 14" id="KW-0030">Aminoacyl-tRNA synthetase</keyword>
<dbReference type="InterPro" id="IPR014758">
    <property type="entry name" value="Met-tRNA_synth"/>
</dbReference>
<dbReference type="InterPro" id="IPR012340">
    <property type="entry name" value="NA-bd_OB-fold"/>
</dbReference>
<dbReference type="InterPro" id="IPR002547">
    <property type="entry name" value="tRNA-bd_dom"/>
</dbReference>
<dbReference type="GO" id="GO:0006431">
    <property type="term" value="P:methionyl-tRNA aminoacylation"/>
    <property type="evidence" value="ECO:0007669"/>
    <property type="project" value="UniProtKB-UniRule"/>
</dbReference>
<keyword evidence="8 14" id="KW-0547">Nucleotide-binding</keyword>
<dbReference type="EMBL" id="QRMS01000009">
    <property type="protein sequence ID" value="RHJ83363.1"/>
    <property type="molecule type" value="Genomic_DNA"/>
</dbReference>
<dbReference type="GO" id="GO:0005737">
    <property type="term" value="C:cytoplasm"/>
    <property type="evidence" value="ECO:0007669"/>
    <property type="project" value="UniProtKB-SubCell"/>
</dbReference>
<dbReference type="Proteomes" id="UP000284841">
    <property type="component" value="Unassembled WGS sequence"/>
</dbReference>
<evidence type="ECO:0000313" key="16">
    <source>
        <dbReference type="EMBL" id="RHJ83363.1"/>
    </source>
</evidence>
<dbReference type="Gene3D" id="1.10.730.10">
    <property type="entry name" value="Isoleucyl-tRNA Synthetase, Domain 1"/>
    <property type="match status" value="1"/>
</dbReference>
<dbReference type="Pfam" id="PF08264">
    <property type="entry name" value="Anticodon_1"/>
    <property type="match status" value="1"/>
</dbReference>
<feature type="short sequence motif" description="'KMSKS' region" evidence="14">
    <location>
        <begin position="297"/>
        <end position="301"/>
    </location>
</feature>
<dbReference type="Pfam" id="PF01588">
    <property type="entry name" value="tRNA_bind"/>
    <property type="match status" value="1"/>
</dbReference>
<comment type="cofactor">
    <cofactor evidence="14">
        <name>Zn(2+)</name>
        <dbReference type="ChEBI" id="CHEBI:29105"/>
    </cofactor>
    <text evidence="14">Binds 1 zinc ion per subunit.</text>
</comment>
<dbReference type="Gene3D" id="3.40.50.620">
    <property type="entry name" value="HUPs"/>
    <property type="match status" value="1"/>
</dbReference>
<sequence length="641" mass="73621">MTEKKGTYYITTPIYYPSSNLHIGHTYCTVMADAMARFKRLSGYDVRFLTGTDEHGQKIQTIAEEKGVSPQEYVDGVVAGIKDLWKTMEISYDDFIRTTEDRHVQRVQAIFNKMYEKGDIYKGEYEGMYCTPCESFWTESQLADGCCPDCGRPVQKAKEEAYFFKLSKYQDKLIDLLENTNFLEPETRRNEMLGFIKQGLDDLCISRSTFDWGIPVPIDEKHVIYVWLDALTNYITALGYPDDPALFEKYWPANVHLVGKEIVRFHSIIWPAMLMSLDIPIPKHVLGHGWLLLEGGKMSKSKGNVVDPVKLIDRYGIDALKYFLLREYTFGQDGVFTNEVMLKRMNYDLANDLGNLVSRTASMIEKYCAGIVPESHGEDDFDKDLKAIATGAAAKVETQMDKFAFNMALEEIWIVVRRANKYIDEKAPWILAKDEAKKPELDTCLHNLAESLRIISILIHPFMHTTSEKIRKQMGLWYADVVWEDAFEFNMMYQEQVKKGEAIFPRLDIEKELEELDAMQKEGQEPEDENIPLELKPEIEYEDFDKIDFRVGLIEKAEKHPKADKLLVFQIKMGTERRQIISGVAEDFKPEDLVGKKVLIVANLKPRKLRGLESKGMIMFAENGGRCEIMTTVAEDGVVVD</sequence>
<keyword evidence="7 14" id="KW-0436">Ligase</keyword>
<dbReference type="FunFam" id="1.10.730.10:FF:000026">
    <property type="entry name" value="Methionine--tRNA ligase"/>
    <property type="match status" value="1"/>
</dbReference>
<comment type="subunit">
    <text evidence="4 14">Homodimer.</text>
</comment>
<dbReference type="GO" id="GO:0005524">
    <property type="term" value="F:ATP binding"/>
    <property type="evidence" value="ECO:0007669"/>
    <property type="project" value="UniProtKB-UniRule"/>
</dbReference>
<evidence type="ECO:0000256" key="4">
    <source>
        <dbReference type="ARBA" id="ARBA00011738"/>
    </source>
</evidence>
<feature type="binding site" evidence="14">
    <location>
        <position position="130"/>
    </location>
    <ligand>
        <name>Zn(2+)</name>
        <dbReference type="ChEBI" id="CHEBI:29105"/>
    </ligand>
</feature>
<evidence type="ECO:0000256" key="1">
    <source>
        <dbReference type="ARBA" id="ARBA00003314"/>
    </source>
</evidence>
<proteinExistence type="inferred from homology"/>
<keyword evidence="14" id="KW-0862">Zinc</keyword>
<dbReference type="InterPro" id="IPR009080">
    <property type="entry name" value="tRNAsynth_Ia_anticodon-bd"/>
</dbReference>
<reference evidence="16 17" key="1">
    <citation type="submission" date="2018-08" db="EMBL/GenBank/DDBJ databases">
        <title>A genome reference for cultivated species of the human gut microbiota.</title>
        <authorList>
            <person name="Zou Y."/>
            <person name="Xue W."/>
            <person name="Luo G."/>
        </authorList>
    </citation>
    <scope>NUCLEOTIDE SEQUENCE [LARGE SCALE GENOMIC DNA]</scope>
    <source>
        <strain evidence="16 17">AM07-24</strain>
    </source>
</reference>
<dbReference type="PRINTS" id="PR01041">
    <property type="entry name" value="TRNASYNTHMET"/>
</dbReference>
<dbReference type="InterPro" id="IPR033911">
    <property type="entry name" value="MetRS_core"/>
</dbReference>
<comment type="subcellular location">
    <subcellularLocation>
        <location evidence="2 14">Cytoplasm</location>
    </subcellularLocation>
</comment>
<evidence type="ECO:0000256" key="14">
    <source>
        <dbReference type="HAMAP-Rule" id="MF_01228"/>
    </source>
</evidence>
<feature type="domain" description="TRNA-binding" evidence="15">
    <location>
        <begin position="543"/>
        <end position="641"/>
    </location>
</feature>
<dbReference type="GO" id="GO:0004825">
    <property type="term" value="F:methionine-tRNA ligase activity"/>
    <property type="evidence" value="ECO:0007669"/>
    <property type="project" value="UniProtKB-UniRule"/>
</dbReference>
<evidence type="ECO:0000256" key="10">
    <source>
        <dbReference type="ARBA" id="ARBA00022884"/>
    </source>
</evidence>
<dbReference type="InterPro" id="IPR015413">
    <property type="entry name" value="Methionyl/Leucyl_tRNA_Synth"/>
</dbReference>
<dbReference type="RefSeq" id="WP_067535873.1">
    <property type="nucleotide sequence ID" value="NZ_AP025567.1"/>
</dbReference>
<dbReference type="HAMAP" id="MF_01228">
    <property type="entry name" value="Met_tRNA_synth_type2"/>
    <property type="match status" value="1"/>
</dbReference>
<dbReference type="CDD" id="cd07957">
    <property type="entry name" value="Anticodon_Ia_Met"/>
    <property type="match status" value="1"/>
</dbReference>
<feature type="short sequence motif" description="'HIGH' region" evidence="14">
    <location>
        <begin position="15"/>
        <end position="25"/>
    </location>
</feature>
<dbReference type="NCBIfam" id="TIGR00399">
    <property type="entry name" value="metG_C_term"/>
    <property type="match status" value="1"/>
</dbReference>
<dbReference type="STRING" id="1776384.GCA_900086585_01454"/>
<dbReference type="SUPFAM" id="SSF50249">
    <property type="entry name" value="Nucleic acid-binding proteins"/>
    <property type="match status" value="1"/>
</dbReference>
<evidence type="ECO:0000256" key="11">
    <source>
        <dbReference type="ARBA" id="ARBA00022917"/>
    </source>
</evidence>
<dbReference type="InterPro" id="IPR013155">
    <property type="entry name" value="M/V/L/I-tRNA-synth_anticd-bd"/>
</dbReference>
<evidence type="ECO:0000256" key="8">
    <source>
        <dbReference type="ARBA" id="ARBA00022741"/>
    </source>
</evidence>
<keyword evidence="11 14" id="KW-0648">Protein biosynthesis</keyword>
<dbReference type="Gene3D" id="2.170.220.10">
    <property type="match status" value="1"/>
</dbReference>
<dbReference type="GO" id="GO:0000049">
    <property type="term" value="F:tRNA binding"/>
    <property type="evidence" value="ECO:0007669"/>
    <property type="project" value="UniProtKB-UniRule"/>
</dbReference>
<evidence type="ECO:0000256" key="9">
    <source>
        <dbReference type="ARBA" id="ARBA00022840"/>
    </source>
</evidence>
<comment type="catalytic activity">
    <reaction evidence="13 14">
        <text>tRNA(Met) + L-methionine + ATP = L-methionyl-tRNA(Met) + AMP + diphosphate</text>
        <dbReference type="Rhea" id="RHEA:13481"/>
        <dbReference type="Rhea" id="RHEA-COMP:9667"/>
        <dbReference type="Rhea" id="RHEA-COMP:9698"/>
        <dbReference type="ChEBI" id="CHEBI:30616"/>
        <dbReference type="ChEBI" id="CHEBI:33019"/>
        <dbReference type="ChEBI" id="CHEBI:57844"/>
        <dbReference type="ChEBI" id="CHEBI:78442"/>
        <dbReference type="ChEBI" id="CHEBI:78530"/>
        <dbReference type="ChEBI" id="CHEBI:456215"/>
        <dbReference type="EC" id="6.1.1.10"/>
    </reaction>
</comment>
<feature type="binding site" evidence="14">
    <location>
        <position position="133"/>
    </location>
    <ligand>
        <name>Zn(2+)</name>
        <dbReference type="ChEBI" id="CHEBI:29105"/>
    </ligand>
</feature>
<keyword evidence="10 14" id="KW-0694">RNA-binding</keyword>
<comment type="caution">
    <text evidence="14">Lacks conserved residue(s) required for the propagation of feature annotation.</text>
</comment>
<dbReference type="CDD" id="cd02800">
    <property type="entry name" value="tRNA_bind_EcMetRS_like"/>
    <property type="match status" value="1"/>
</dbReference>
<comment type="function">
    <text evidence="1 14">Is required not only for elongation of protein synthesis but also for the initiation of all mRNA translation through initiator tRNA(fMet) aminoacylation.</text>
</comment>
<comment type="similarity">
    <text evidence="3 14">Belongs to the class-I aminoacyl-tRNA synthetase family. MetG type 2A subfamily.</text>
</comment>
<dbReference type="PANTHER" id="PTHR43326:SF1">
    <property type="entry name" value="METHIONINE--TRNA LIGASE, MITOCHONDRIAL"/>
    <property type="match status" value="1"/>
</dbReference>
<dbReference type="InterPro" id="IPR023457">
    <property type="entry name" value="Met-tRNA_synth_2"/>
</dbReference>
<comment type="caution">
    <text evidence="16">The sequence shown here is derived from an EMBL/GenBank/DDBJ whole genome shotgun (WGS) entry which is preliminary data.</text>
</comment>
<protein>
    <recommendedName>
        <fullName evidence="14">Methionine--tRNA ligase</fullName>
        <ecNumber evidence="14">6.1.1.10</ecNumber>
    </recommendedName>
    <alternativeName>
        <fullName evidence="14">Methionyl-tRNA synthetase</fullName>
        <shortName evidence="14">MetRS</shortName>
    </alternativeName>
</protein>
<keyword evidence="5 14" id="KW-0963">Cytoplasm</keyword>
<dbReference type="FunFam" id="2.40.50.140:FF:000042">
    <property type="entry name" value="Methionine--tRNA ligase"/>
    <property type="match status" value="1"/>
</dbReference>
<accession>A0A415DTP4</accession>
<dbReference type="NCBIfam" id="NF008900">
    <property type="entry name" value="PRK12267.1"/>
    <property type="match status" value="1"/>
</dbReference>
<evidence type="ECO:0000256" key="2">
    <source>
        <dbReference type="ARBA" id="ARBA00004496"/>
    </source>
</evidence>
<evidence type="ECO:0000313" key="17">
    <source>
        <dbReference type="Proteomes" id="UP000284841"/>
    </source>
</evidence>
<keyword evidence="9 14" id="KW-0067">ATP-binding</keyword>
<keyword evidence="6 14" id="KW-0820">tRNA-binding</keyword>
<feature type="binding site" evidence="14">
    <location>
        <position position="147"/>
    </location>
    <ligand>
        <name>Zn(2+)</name>
        <dbReference type="ChEBI" id="CHEBI:29105"/>
    </ligand>
</feature>
<evidence type="ECO:0000256" key="13">
    <source>
        <dbReference type="ARBA" id="ARBA00047364"/>
    </source>
</evidence>
<dbReference type="PANTHER" id="PTHR43326">
    <property type="entry name" value="METHIONYL-TRNA SYNTHETASE"/>
    <property type="match status" value="1"/>
</dbReference>
<name>A0A415DTP4_9FIRM</name>
<dbReference type="InterPro" id="IPR041872">
    <property type="entry name" value="Anticodon_Met"/>
</dbReference>
<evidence type="ECO:0000259" key="15">
    <source>
        <dbReference type="PROSITE" id="PS50886"/>
    </source>
</evidence>
<dbReference type="CDD" id="cd00814">
    <property type="entry name" value="MetRS_core"/>
    <property type="match status" value="1"/>
</dbReference>
<evidence type="ECO:0000256" key="7">
    <source>
        <dbReference type="ARBA" id="ARBA00022598"/>
    </source>
</evidence>
<keyword evidence="17" id="KW-1185">Reference proteome</keyword>
<dbReference type="OrthoDB" id="9810191at2"/>
<feature type="binding site" evidence="14">
    <location>
        <position position="150"/>
    </location>
    <ligand>
        <name>Zn(2+)</name>
        <dbReference type="ChEBI" id="CHEBI:29105"/>
    </ligand>
</feature>
<dbReference type="Pfam" id="PF09334">
    <property type="entry name" value="tRNA-synt_1g"/>
    <property type="match status" value="2"/>
</dbReference>
<evidence type="ECO:0000256" key="5">
    <source>
        <dbReference type="ARBA" id="ARBA00022490"/>
    </source>
</evidence>
<evidence type="ECO:0000256" key="3">
    <source>
        <dbReference type="ARBA" id="ARBA00006590"/>
    </source>
</evidence>
<dbReference type="FunFam" id="2.170.220.10:FF:000002">
    <property type="entry name" value="Methionine--tRNA ligase"/>
    <property type="match status" value="1"/>
</dbReference>
<dbReference type="GeneID" id="83003833"/>
<dbReference type="InterPro" id="IPR004495">
    <property type="entry name" value="Met-tRNA-synth_bsu_C"/>
</dbReference>
<dbReference type="Gene3D" id="2.40.50.140">
    <property type="entry name" value="Nucleic acid-binding proteins"/>
    <property type="match status" value="1"/>
</dbReference>
<dbReference type="InterPro" id="IPR014729">
    <property type="entry name" value="Rossmann-like_a/b/a_fold"/>
</dbReference>
<dbReference type="AlphaFoldDB" id="A0A415DTP4"/>